<name>G4YI43_PHYSP</name>
<evidence type="ECO:0000313" key="2">
    <source>
        <dbReference type="EMBL" id="EGZ27054.1"/>
    </source>
</evidence>
<dbReference type="RefSeq" id="XP_009514329.1">
    <property type="nucleotide sequence ID" value="XM_009516034.1"/>
</dbReference>
<reference evidence="2 3" key="1">
    <citation type="journal article" date="2006" name="Science">
        <title>Phytophthora genome sequences uncover evolutionary origins and mechanisms of pathogenesis.</title>
        <authorList>
            <person name="Tyler B.M."/>
            <person name="Tripathy S."/>
            <person name="Zhang X."/>
            <person name="Dehal P."/>
            <person name="Jiang R.H."/>
            <person name="Aerts A."/>
            <person name="Arredondo F.D."/>
            <person name="Baxter L."/>
            <person name="Bensasson D."/>
            <person name="Beynon J.L."/>
            <person name="Chapman J."/>
            <person name="Damasceno C.M."/>
            <person name="Dorrance A.E."/>
            <person name="Dou D."/>
            <person name="Dickerman A.W."/>
            <person name="Dubchak I.L."/>
            <person name="Garbelotto M."/>
            <person name="Gijzen M."/>
            <person name="Gordon S.G."/>
            <person name="Govers F."/>
            <person name="Grunwald N.J."/>
            <person name="Huang W."/>
            <person name="Ivors K.L."/>
            <person name="Jones R.W."/>
            <person name="Kamoun S."/>
            <person name="Krampis K."/>
            <person name="Lamour K.H."/>
            <person name="Lee M.K."/>
            <person name="McDonald W.H."/>
            <person name="Medina M."/>
            <person name="Meijer H.J."/>
            <person name="Nordberg E.K."/>
            <person name="Maclean D.J."/>
            <person name="Ospina-Giraldo M.D."/>
            <person name="Morris P.F."/>
            <person name="Phuntumart V."/>
            <person name="Putnam N.H."/>
            <person name="Rash S."/>
            <person name="Rose J.K."/>
            <person name="Sakihama Y."/>
            <person name="Salamov A.A."/>
            <person name="Savidor A."/>
            <person name="Scheuring C.F."/>
            <person name="Smith B.M."/>
            <person name="Sobral B.W."/>
            <person name="Terry A."/>
            <person name="Torto-Alalibo T.A."/>
            <person name="Win J."/>
            <person name="Xu Z."/>
            <person name="Zhang H."/>
            <person name="Grigoriev I.V."/>
            <person name="Rokhsar D.S."/>
            <person name="Boore J.L."/>
        </authorList>
    </citation>
    <scope>NUCLEOTIDE SEQUENCE [LARGE SCALE GENOMIC DNA]</scope>
    <source>
        <strain evidence="2 3">P6497</strain>
    </source>
</reference>
<keyword evidence="3" id="KW-1185">Reference proteome</keyword>
<organism evidence="2 3">
    <name type="scientific">Phytophthora sojae (strain P6497)</name>
    <name type="common">Soybean stem and root rot agent</name>
    <name type="synonym">Phytophthora megasperma f. sp. glycines</name>
    <dbReference type="NCBI Taxonomy" id="1094619"/>
    <lineage>
        <taxon>Eukaryota</taxon>
        <taxon>Sar</taxon>
        <taxon>Stramenopiles</taxon>
        <taxon>Oomycota</taxon>
        <taxon>Peronosporomycetes</taxon>
        <taxon>Peronosporales</taxon>
        <taxon>Peronosporaceae</taxon>
        <taxon>Phytophthora</taxon>
    </lineage>
</organism>
<feature type="compositionally biased region" description="Basic residues" evidence="1">
    <location>
        <begin position="1"/>
        <end position="17"/>
    </location>
</feature>
<evidence type="ECO:0000313" key="3">
    <source>
        <dbReference type="Proteomes" id="UP000002640"/>
    </source>
</evidence>
<gene>
    <name evidence="2" type="ORF">PHYSODRAFT_257686</name>
</gene>
<sequence>MAKASKGKAPAKKKKSPKQTPLRVNPPKSLLKQMESANVELERIKGEGQAAIRLSGVTSSAWELHREWACTRAKAPPQVDFFFAPVATHYKTAIATPMKLVGRIQVEIESLLSYIEPLRTTDFVNGEPLVLPAPLSEQDPDDDALFPDPPLIFRDTRIAMTTLVDAIANPGPLYRTIHGLREGSYICHLMYIWKSVFVFLPIIRSTS</sequence>
<dbReference type="Proteomes" id="UP000002640">
    <property type="component" value="Unassembled WGS sequence"/>
</dbReference>
<dbReference type="KEGG" id="psoj:PHYSODRAFT_257686"/>
<dbReference type="GeneID" id="20638892"/>
<dbReference type="EMBL" id="JH159151">
    <property type="protein sequence ID" value="EGZ27054.1"/>
    <property type="molecule type" value="Genomic_DNA"/>
</dbReference>
<proteinExistence type="predicted"/>
<dbReference type="InParanoid" id="G4YI43"/>
<feature type="region of interest" description="Disordered" evidence="1">
    <location>
        <begin position="1"/>
        <end position="28"/>
    </location>
</feature>
<dbReference type="AlphaFoldDB" id="G4YI43"/>
<accession>G4YI43</accession>
<evidence type="ECO:0000256" key="1">
    <source>
        <dbReference type="SAM" id="MobiDB-lite"/>
    </source>
</evidence>
<protein>
    <submittedName>
        <fullName evidence="2">Uncharacterized protein</fullName>
    </submittedName>
</protein>